<proteinExistence type="predicted"/>
<gene>
    <name evidence="4" type="ORF">NP596_05620</name>
</gene>
<dbReference type="PANTHER" id="PTHR43179:SF7">
    <property type="entry name" value="RHAMNOSYLTRANSFERASE WBBL"/>
    <property type="match status" value="1"/>
</dbReference>
<feature type="domain" description="Glycosyltransferase 2-like" evidence="2">
    <location>
        <begin position="40"/>
        <end position="127"/>
    </location>
</feature>
<keyword evidence="1" id="KW-0808">Transferase</keyword>
<dbReference type="InterPro" id="IPR029044">
    <property type="entry name" value="Nucleotide-diphossugar_trans"/>
</dbReference>
<dbReference type="EMBL" id="JANIBK010000019">
    <property type="protein sequence ID" value="MCQ8127936.1"/>
    <property type="molecule type" value="Genomic_DNA"/>
</dbReference>
<feature type="domain" description="Galactosyltransferase C-terminal" evidence="3">
    <location>
        <begin position="159"/>
        <end position="206"/>
    </location>
</feature>
<dbReference type="SUPFAM" id="SSF53448">
    <property type="entry name" value="Nucleotide-diphospho-sugar transferases"/>
    <property type="match status" value="1"/>
</dbReference>
<dbReference type="PANTHER" id="PTHR43179">
    <property type="entry name" value="RHAMNOSYLTRANSFERASE WBBL"/>
    <property type="match status" value="1"/>
</dbReference>
<dbReference type="Pfam" id="PF02709">
    <property type="entry name" value="Glyco_transf_7C"/>
    <property type="match status" value="1"/>
</dbReference>
<evidence type="ECO:0000259" key="2">
    <source>
        <dbReference type="Pfam" id="PF00535"/>
    </source>
</evidence>
<name>A0ABT1U276_9GAMM</name>
<evidence type="ECO:0000313" key="4">
    <source>
        <dbReference type="EMBL" id="MCQ8127936.1"/>
    </source>
</evidence>
<dbReference type="InterPro" id="IPR027791">
    <property type="entry name" value="Galactosyl_T_C"/>
</dbReference>
<evidence type="ECO:0000259" key="3">
    <source>
        <dbReference type="Pfam" id="PF02709"/>
    </source>
</evidence>
<sequence length="248" mass="28242">MISISVVSHGQGGLVCQLLSDLAQISYETGFEVVLTKNIPEQLPFAIDGYPFSIRVIENKSPKGFGANHNQAFMSALGEYFCVMNPDIRIAEDPFPRLLSTLTNENVGIVAPQVVDPNGVLEDSVRRFPTPLSLMAKLFRINDGRYSVPHDGKPYAADWVGGMFMLFRTEDYKLVNGFDEAFFLYYEDVDICTRLWKKGRQVMANPSISVTHDARRTSRHDLRYVIWHIESMARYLLKHCWCLPRTSR</sequence>
<dbReference type="InterPro" id="IPR001173">
    <property type="entry name" value="Glyco_trans_2-like"/>
</dbReference>
<accession>A0ABT1U276</accession>
<organism evidence="4 5">
    <name type="scientific">Methylomonas rivi</name>
    <dbReference type="NCBI Taxonomy" id="2952226"/>
    <lineage>
        <taxon>Bacteria</taxon>
        <taxon>Pseudomonadati</taxon>
        <taxon>Pseudomonadota</taxon>
        <taxon>Gammaproteobacteria</taxon>
        <taxon>Methylococcales</taxon>
        <taxon>Methylococcaceae</taxon>
        <taxon>Methylomonas</taxon>
    </lineage>
</organism>
<dbReference type="RefSeq" id="WP_256614296.1">
    <property type="nucleotide sequence ID" value="NZ_JANIBK010000019.1"/>
</dbReference>
<dbReference type="Pfam" id="PF00535">
    <property type="entry name" value="Glycos_transf_2"/>
    <property type="match status" value="1"/>
</dbReference>
<dbReference type="Gene3D" id="3.90.550.10">
    <property type="entry name" value="Spore Coat Polysaccharide Biosynthesis Protein SpsA, Chain A"/>
    <property type="match status" value="1"/>
</dbReference>
<reference evidence="4 5" key="1">
    <citation type="submission" date="2022-07" db="EMBL/GenBank/DDBJ databases">
        <title>Methylomonas rivi sp. nov., Methylomonas rosea sp. nov., Methylomonas aureus sp. nov. and Methylomonas subterranea sp. nov., four novel methanotrophs isolated from a freshwater creek and the deep terrestrial subsurface.</title>
        <authorList>
            <person name="Abin C."/>
            <person name="Sankaranarayanan K."/>
            <person name="Garner C."/>
            <person name="Sindelar R."/>
            <person name="Kotary K."/>
            <person name="Garner R."/>
            <person name="Barclay S."/>
            <person name="Lawson P."/>
            <person name="Krumholz L."/>
        </authorList>
    </citation>
    <scope>NUCLEOTIDE SEQUENCE [LARGE SCALE GENOMIC DNA]</scope>
    <source>
        <strain evidence="4 5">WSC-6</strain>
    </source>
</reference>
<keyword evidence="5" id="KW-1185">Reference proteome</keyword>
<dbReference type="Proteomes" id="UP001524586">
    <property type="component" value="Unassembled WGS sequence"/>
</dbReference>
<protein>
    <submittedName>
        <fullName evidence="4">Glycosyltransferase family 2 protein</fullName>
    </submittedName>
</protein>
<comment type="caution">
    <text evidence="4">The sequence shown here is derived from an EMBL/GenBank/DDBJ whole genome shotgun (WGS) entry which is preliminary data.</text>
</comment>
<evidence type="ECO:0000256" key="1">
    <source>
        <dbReference type="ARBA" id="ARBA00022679"/>
    </source>
</evidence>
<evidence type="ECO:0000313" key="5">
    <source>
        <dbReference type="Proteomes" id="UP001524586"/>
    </source>
</evidence>